<dbReference type="Proteomes" id="UP000008281">
    <property type="component" value="Unassembled WGS sequence"/>
</dbReference>
<dbReference type="KEGG" id="crq:GCK72_013453"/>
<dbReference type="HOGENOM" id="CLU_2006003_0_0_1"/>
<dbReference type="GeneID" id="9813322"/>
<protein>
    <submittedName>
        <fullName evidence="2">Uncharacterized protein</fullName>
    </submittedName>
</protein>
<feature type="compositionally biased region" description="Acidic residues" evidence="1">
    <location>
        <begin position="90"/>
        <end position="118"/>
    </location>
</feature>
<sequence length="124" mass="14608">MDSPRRDVKRICAFCNISRSRKEMTPVTKNPVNREVWDRKLGKTFQLNCQKSRNPYVCLSHFPAKKASNPRAKIFPYQNGRPHTRKVEESDTEEESSTDEEDDLFTDPNYEVEDEYECEGNNMR</sequence>
<evidence type="ECO:0000313" key="3">
    <source>
        <dbReference type="Proteomes" id="UP000008281"/>
    </source>
</evidence>
<evidence type="ECO:0000256" key="1">
    <source>
        <dbReference type="SAM" id="MobiDB-lite"/>
    </source>
</evidence>
<organism evidence="3">
    <name type="scientific">Caenorhabditis remanei</name>
    <name type="common">Caenorhabditis vulgaris</name>
    <dbReference type="NCBI Taxonomy" id="31234"/>
    <lineage>
        <taxon>Eukaryota</taxon>
        <taxon>Metazoa</taxon>
        <taxon>Ecdysozoa</taxon>
        <taxon>Nematoda</taxon>
        <taxon>Chromadorea</taxon>
        <taxon>Rhabditida</taxon>
        <taxon>Rhabditina</taxon>
        <taxon>Rhabditomorpha</taxon>
        <taxon>Rhabditoidea</taxon>
        <taxon>Rhabditidae</taxon>
        <taxon>Peloderinae</taxon>
        <taxon>Caenorhabditis</taxon>
    </lineage>
</organism>
<dbReference type="RefSeq" id="XP_003088701.2">
    <property type="nucleotide sequence ID" value="XM_003088653.2"/>
</dbReference>
<dbReference type="AlphaFoldDB" id="E3NSC2"/>
<evidence type="ECO:0000313" key="2">
    <source>
        <dbReference type="EMBL" id="EFO90012.1"/>
    </source>
</evidence>
<dbReference type="InParanoid" id="E3NSC2"/>
<proteinExistence type="predicted"/>
<dbReference type="EMBL" id="DS269928">
    <property type="protein sequence ID" value="EFO90012.1"/>
    <property type="molecule type" value="Genomic_DNA"/>
</dbReference>
<name>E3NSC2_CAERE</name>
<accession>E3NSC2</accession>
<keyword evidence="3" id="KW-1185">Reference proteome</keyword>
<dbReference type="CTD" id="9813322"/>
<gene>
    <name evidence="2" type="ORF">CRE_30599</name>
</gene>
<reference evidence="2" key="1">
    <citation type="submission" date="2007-07" db="EMBL/GenBank/DDBJ databases">
        <title>PCAP assembly of the Caenorhabditis remanei genome.</title>
        <authorList>
            <consortium name="The Caenorhabditis remanei Sequencing Consortium"/>
            <person name="Wilson R.K."/>
        </authorList>
    </citation>
    <scope>NUCLEOTIDE SEQUENCE [LARGE SCALE GENOMIC DNA]</scope>
    <source>
        <strain evidence="2">PB4641</strain>
    </source>
</reference>
<feature type="region of interest" description="Disordered" evidence="1">
    <location>
        <begin position="70"/>
        <end position="124"/>
    </location>
</feature>